<dbReference type="AlphaFoldDB" id="A0A3N4IUE4"/>
<name>A0A3N4IUE4_9PEZI</name>
<dbReference type="EMBL" id="ML121196">
    <property type="protein sequence ID" value="RPA88378.1"/>
    <property type="molecule type" value="Genomic_DNA"/>
</dbReference>
<reference evidence="1 3" key="1">
    <citation type="journal article" date="2018" name="Nat. Ecol. Evol.">
        <title>Pezizomycetes genomes reveal the molecular basis of ectomycorrhizal truffle lifestyle.</title>
        <authorList>
            <person name="Murat C."/>
            <person name="Payen T."/>
            <person name="Noel B."/>
            <person name="Kuo A."/>
            <person name="Morin E."/>
            <person name="Chen J."/>
            <person name="Kohler A."/>
            <person name="Krizsan K."/>
            <person name="Balestrini R."/>
            <person name="Da Silva C."/>
            <person name="Montanini B."/>
            <person name="Hainaut M."/>
            <person name="Levati E."/>
            <person name="Barry K.W."/>
            <person name="Belfiori B."/>
            <person name="Cichocki N."/>
            <person name="Clum A."/>
            <person name="Dockter R.B."/>
            <person name="Fauchery L."/>
            <person name="Guy J."/>
            <person name="Iotti M."/>
            <person name="Le Tacon F."/>
            <person name="Lindquist E.A."/>
            <person name="Lipzen A."/>
            <person name="Malagnac F."/>
            <person name="Mello A."/>
            <person name="Molinier V."/>
            <person name="Miyauchi S."/>
            <person name="Poulain J."/>
            <person name="Riccioni C."/>
            <person name="Rubini A."/>
            <person name="Sitrit Y."/>
            <person name="Splivallo R."/>
            <person name="Traeger S."/>
            <person name="Wang M."/>
            <person name="Zifcakova L."/>
            <person name="Wipf D."/>
            <person name="Zambonelli A."/>
            <person name="Paolocci F."/>
            <person name="Nowrousian M."/>
            <person name="Ottonello S."/>
            <person name="Baldrian P."/>
            <person name="Spatafora J.W."/>
            <person name="Henrissat B."/>
            <person name="Nagy L.G."/>
            <person name="Aury J.M."/>
            <person name="Wincker P."/>
            <person name="Grigoriev I.V."/>
            <person name="Bonfante P."/>
            <person name="Martin F.M."/>
        </authorList>
    </citation>
    <scope>NUCLEOTIDE SEQUENCE [LARGE SCALE GENOMIC DNA]</scope>
    <source>
        <strain evidence="1 3">120613-1</strain>
    </source>
</reference>
<sequence length="51" mass="5805">MASHRPIPYRRTLYSQLLHANVHPTQCPGSSPCGIPRGVQSFKKFPDYVKH</sequence>
<evidence type="ECO:0000313" key="2">
    <source>
        <dbReference type="EMBL" id="RPA93925.1"/>
    </source>
</evidence>
<organism evidence="1 3">
    <name type="scientific">Choiromyces venosus 120613-1</name>
    <dbReference type="NCBI Taxonomy" id="1336337"/>
    <lineage>
        <taxon>Eukaryota</taxon>
        <taxon>Fungi</taxon>
        <taxon>Dikarya</taxon>
        <taxon>Ascomycota</taxon>
        <taxon>Pezizomycotina</taxon>
        <taxon>Pezizomycetes</taxon>
        <taxon>Pezizales</taxon>
        <taxon>Tuberaceae</taxon>
        <taxon>Choiromyces</taxon>
    </lineage>
</organism>
<proteinExistence type="predicted"/>
<dbReference type="Proteomes" id="UP000276215">
    <property type="component" value="Unassembled WGS sequence"/>
</dbReference>
<keyword evidence="3" id="KW-1185">Reference proteome</keyword>
<dbReference type="EMBL" id="ML120445">
    <property type="protein sequence ID" value="RPA93925.1"/>
    <property type="molecule type" value="Genomic_DNA"/>
</dbReference>
<accession>A0A3N4IUE4</accession>
<evidence type="ECO:0000313" key="1">
    <source>
        <dbReference type="EMBL" id="RPA88378.1"/>
    </source>
</evidence>
<evidence type="ECO:0000313" key="3">
    <source>
        <dbReference type="Proteomes" id="UP000276215"/>
    </source>
</evidence>
<gene>
    <name evidence="2" type="ORF">L873DRAFT_1815273</name>
    <name evidence="1" type="ORF">L873DRAFT_1824574</name>
</gene>
<protein>
    <submittedName>
        <fullName evidence="1">Uncharacterized protein</fullName>
    </submittedName>
</protein>